<name>A0A422LIJ5_LACPA</name>
<dbReference type="AlphaFoldDB" id="A0A422LIJ5"/>
<dbReference type="RefSeq" id="WP_123031979.1">
    <property type="nucleotide sequence ID" value="NZ_CP115444.1"/>
</dbReference>
<proteinExistence type="predicted"/>
<organism evidence="1 2">
    <name type="scientific">Lacticaseibacillus paracasei</name>
    <name type="common">Lactobacillus paracasei</name>
    <dbReference type="NCBI Taxonomy" id="1597"/>
    <lineage>
        <taxon>Bacteria</taxon>
        <taxon>Bacillati</taxon>
        <taxon>Bacillota</taxon>
        <taxon>Bacilli</taxon>
        <taxon>Lactobacillales</taxon>
        <taxon>Lactobacillaceae</taxon>
        <taxon>Lacticaseibacillus</taxon>
    </lineage>
</organism>
<accession>A0A422LIJ5</accession>
<dbReference type="Proteomes" id="UP000284716">
    <property type="component" value="Unassembled WGS sequence"/>
</dbReference>
<evidence type="ECO:0000313" key="1">
    <source>
        <dbReference type="EMBL" id="RND80746.1"/>
    </source>
</evidence>
<dbReference type="PROSITE" id="PS50943">
    <property type="entry name" value="HTH_CROC1"/>
    <property type="match status" value="1"/>
</dbReference>
<sequence>MDVAVKLDESQELLHLLIQETVKAVVPIIKSIVATEIEKLRPKKGLTQEELGKKLHLDTKTDAFKRIAFNPKMPRYYAGNDGAKKSDKRQMRWYEGAVDKFMETYTEV</sequence>
<dbReference type="InterPro" id="IPR001387">
    <property type="entry name" value="Cro/C1-type_HTH"/>
</dbReference>
<dbReference type="EMBL" id="LKFS01000071">
    <property type="protein sequence ID" value="RND80746.1"/>
    <property type="molecule type" value="Genomic_DNA"/>
</dbReference>
<comment type="caution">
    <text evidence="1">The sequence shown here is derived from an EMBL/GenBank/DDBJ whole genome shotgun (WGS) entry which is preliminary data.</text>
</comment>
<gene>
    <name evidence="1" type="ORF">FAM18157_01731</name>
</gene>
<reference evidence="1 2" key="1">
    <citation type="journal article" date="2018" name="Front. Microbiol.">
        <title>Conversion of Methionine to Cysteine in Lactobacillus paracasei Depends on the Highly Mobile cysK-ctl-cysE Gene Cluster.</title>
        <authorList>
            <person name="Wuthrich D."/>
            <person name="Irmler S."/>
            <person name="Berthoud H."/>
            <person name="Guggenbuhl B."/>
            <person name="Eugster E."/>
            <person name="Bruggmann R."/>
        </authorList>
    </citation>
    <scope>NUCLEOTIDE SEQUENCE [LARGE SCALE GENOMIC DNA]</scope>
    <source>
        <strain evidence="1 2">FAM18157</strain>
    </source>
</reference>
<protein>
    <submittedName>
        <fullName evidence="1">Uncharacterized protein</fullName>
    </submittedName>
</protein>
<evidence type="ECO:0000313" key="2">
    <source>
        <dbReference type="Proteomes" id="UP000284716"/>
    </source>
</evidence>